<dbReference type="PRINTS" id="PR00719">
    <property type="entry name" value="LMWPTPASE"/>
</dbReference>
<accession>A0A5J6V8I7</accession>
<dbReference type="Gene3D" id="3.40.50.2300">
    <property type="match status" value="1"/>
</dbReference>
<dbReference type="EC" id="3.1.3.48" evidence="2"/>
<dbReference type="PANTHER" id="PTHR11717">
    <property type="entry name" value="LOW MOLECULAR WEIGHT PROTEIN TYROSINE PHOSPHATASE"/>
    <property type="match status" value="1"/>
</dbReference>
<protein>
    <recommendedName>
        <fullName evidence="2">protein-tyrosine-phosphatase</fullName>
        <ecNumber evidence="2">3.1.3.48</ecNumber>
    </recommendedName>
</protein>
<dbReference type="InterPro" id="IPR036196">
    <property type="entry name" value="Ptyr_pPase_sf"/>
</dbReference>
<dbReference type="Proteomes" id="UP000326546">
    <property type="component" value="Chromosome"/>
</dbReference>
<dbReference type="GO" id="GO:0004725">
    <property type="term" value="F:protein tyrosine phosphatase activity"/>
    <property type="evidence" value="ECO:0007669"/>
    <property type="project" value="UniProtKB-EC"/>
</dbReference>
<organism evidence="7 8">
    <name type="scientific">Ornithinimicrobium pratense</name>
    <dbReference type="NCBI Taxonomy" id="2593973"/>
    <lineage>
        <taxon>Bacteria</taxon>
        <taxon>Bacillati</taxon>
        <taxon>Actinomycetota</taxon>
        <taxon>Actinomycetes</taxon>
        <taxon>Micrococcales</taxon>
        <taxon>Ornithinimicrobiaceae</taxon>
        <taxon>Ornithinimicrobium</taxon>
    </lineage>
</organism>
<gene>
    <name evidence="7" type="ORF">FY030_12300</name>
</gene>
<keyword evidence="4" id="KW-0904">Protein phosphatase</keyword>
<evidence type="ECO:0000259" key="6">
    <source>
        <dbReference type="SMART" id="SM00226"/>
    </source>
</evidence>
<name>A0A5J6V8I7_9MICO</name>
<proteinExistence type="inferred from homology"/>
<dbReference type="SUPFAM" id="SSF52788">
    <property type="entry name" value="Phosphotyrosine protein phosphatases I"/>
    <property type="match status" value="1"/>
</dbReference>
<dbReference type="KEGG" id="serw:FY030_12300"/>
<dbReference type="InterPro" id="IPR017867">
    <property type="entry name" value="Tyr_phospatase_low_mol_wt"/>
</dbReference>
<feature type="active site" description="Nucleophile" evidence="5">
    <location>
        <position position="7"/>
    </location>
</feature>
<dbReference type="InterPro" id="IPR023485">
    <property type="entry name" value="Ptyr_pPase"/>
</dbReference>
<dbReference type="AlphaFoldDB" id="A0A5J6V8I7"/>
<keyword evidence="8" id="KW-1185">Reference proteome</keyword>
<evidence type="ECO:0000313" key="8">
    <source>
        <dbReference type="Proteomes" id="UP000326546"/>
    </source>
</evidence>
<evidence type="ECO:0000256" key="2">
    <source>
        <dbReference type="ARBA" id="ARBA00013064"/>
    </source>
</evidence>
<reference evidence="7 8" key="1">
    <citation type="submission" date="2019-09" db="EMBL/GenBank/DDBJ databases">
        <title>Serinicoccus pratensis sp. nov., isolated from meadow soil.</title>
        <authorList>
            <person name="Zhang W."/>
        </authorList>
    </citation>
    <scope>NUCLEOTIDE SEQUENCE [LARGE SCALE GENOMIC DNA]</scope>
    <source>
        <strain evidence="7 8">W204</strain>
    </source>
</reference>
<dbReference type="EMBL" id="CP044427">
    <property type="protein sequence ID" value="QFG69383.1"/>
    <property type="molecule type" value="Genomic_DNA"/>
</dbReference>
<dbReference type="RefSeq" id="WP_158061757.1">
    <property type="nucleotide sequence ID" value="NZ_CP044427.1"/>
</dbReference>
<evidence type="ECO:0000256" key="1">
    <source>
        <dbReference type="ARBA" id="ARBA00011063"/>
    </source>
</evidence>
<dbReference type="InterPro" id="IPR050438">
    <property type="entry name" value="LMW_PTPase"/>
</dbReference>
<comment type="similarity">
    <text evidence="1">Belongs to the low molecular weight phosphotyrosine protein phosphatase family.</text>
</comment>
<dbReference type="Pfam" id="PF01451">
    <property type="entry name" value="LMWPc"/>
    <property type="match status" value="1"/>
</dbReference>
<dbReference type="OrthoDB" id="9784339at2"/>
<dbReference type="CDD" id="cd16343">
    <property type="entry name" value="LMWPTP"/>
    <property type="match status" value="1"/>
</dbReference>
<feature type="active site" description="Proton donor" evidence="5">
    <location>
        <position position="125"/>
    </location>
</feature>
<evidence type="ECO:0000256" key="3">
    <source>
        <dbReference type="ARBA" id="ARBA00022801"/>
    </source>
</evidence>
<feature type="active site" description="Nucleophile" evidence="5">
    <location>
        <position position="13"/>
    </location>
</feature>
<evidence type="ECO:0000256" key="5">
    <source>
        <dbReference type="PIRSR" id="PIRSR617867-1"/>
    </source>
</evidence>
<keyword evidence="3" id="KW-0378">Hydrolase</keyword>
<dbReference type="SMART" id="SM00226">
    <property type="entry name" value="LMWPc"/>
    <property type="match status" value="1"/>
</dbReference>
<evidence type="ECO:0000313" key="7">
    <source>
        <dbReference type="EMBL" id="QFG69383.1"/>
    </source>
</evidence>
<feature type="domain" description="Phosphotyrosine protein phosphatase I" evidence="6">
    <location>
        <begin position="1"/>
        <end position="151"/>
    </location>
</feature>
<sequence>MRIMTVCLGNICRSPAAEAVLVHELRQAGLDHVSVTSAGTGPWHVGRRPHEMTIEEGEGRGYTLSTVGIQFLPELFDEADLVVAMDSANEQDILVLARTPQDAAKVVRLGAFAGDAVEGVRDVPDPYNGPREGYTRMYDQIEDAVAGLVRSLQQDSLEQVLAEHRSAR</sequence>
<dbReference type="PANTHER" id="PTHR11717:SF7">
    <property type="entry name" value="LOW MOLECULAR WEIGHT PHOSPHOTYROSINE PROTEIN PHOSPHATASE"/>
    <property type="match status" value="1"/>
</dbReference>
<evidence type="ECO:0000256" key="4">
    <source>
        <dbReference type="ARBA" id="ARBA00022912"/>
    </source>
</evidence>